<feature type="compositionally biased region" description="Polar residues" evidence="1">
    <location>
        <begin position="2522"/>
        <end position="2533"/>
    </location>
</feature>
<sequence>MTTPVSSYTTANQMPTTSVALCGSSSGFINPSLPQVGISASTVIPYSSVSITTSTATVTTTGVVNTKVSGLIVNPMLSNPASNTGGPKRMRAIAPKPLNVSAVGSLGMRATSALTTISKSGSKRHGLVTPISGVNGVIPTCASLQVSHAISISNSISNLGMVNTVASSSKLLNSQPKKVSLPLVSVSSTLVRPGRGRRRAGVGQQPVSTTFVTSAHASPICITNSINSAMGMTTDTSSVCSMQPPLSLPLSSPSAAPSFFGTQPLLVPSTSNPHITGPVLPSGPIQPTLLFGNSLPNAPSVTMPNGMAPFLFQQSLPISNSCSQFSNSVFSPATCTISISPSTSCPLAVVRSLPSVTSATIFATNSAPTMASIDPTTGLVTYYPSSCISMNNPYASVMTSSTDSSSISIPTVCSQPNHTLGLQPSSQSAPVMYPIQTQQLLPNQLVPTIFPNLPTDVSSMSNFTEHTAFLQSFTPGLIDTSCISSNEQMSSESTNIQSQMTCQNAFYTSNGNYSSNNPSGNISIFSSLPVSTISGLPSVDVTTSTCETNGPVEDETCLAKDDLISLAWHLTQMEDGFATNDKQNADALIGQTEDENNVMFEDFLQAYSQNTTGFNFNSDLNCSTHGLDQSSGNHNSSTMDKDVIVLDNEPEYTNSFENTDGDTQLTCTNEESTGNADIDALLAAAAMVGAASGVGDAQSAVAVPLPSSSLASVSHQTALDSECNSSPHATHKNDDVGDCVHLTFASPLIPAHSSSCKFSPLLVTNNAEDSVDNLKEPKPDGLIPSDLFDDFSKTEVNEQFPNEVDGSVHEFDDGYEPTSLAAVLGCNAQDAADLESVLGQEAPDLSEGGGVSDSFLHSLVGPSPTVDDLNDDERGGAVDIFDNDFHSPHESKPDTENDLNFHSVHDFPTDIDCEMVSDVTDTLPVSKQVRSLLRDTNTISVSSRFGSPSGGSKSFNHFFEATSRRLNRSCRYTSDIDDDFIGVDFSDAVNGCTTAEQFDEALMLLGPQPNSPINQSEMQSENTIPVSVTDFVSHIEDKMKNNENAVKGGLLSIDITCSDVKDVMEDSIMTIQSNSTPPRCAVVESLEIPIPNEESNSQRNYAASPISEIEECMTENNLDQRLKDENKASSINSPDKNDSVFVVAIQDSDRSPEVKSQQMEACDDATNISDFNHADQNCSSHNEVELPKTFPPITDESQSQLTDSNPNPSTTSDMQNSTAVQNNIVDCRYSEFKNDPRSILSTYLVYNIPKRPQSVSPKILFDIIPHSVSKPCFDPPPRPRSLPNLSSVNTEAEQRDYGLENTFKSHISDISPFCNTPPLVTCSAKQCKSSNKSSPKSDQHLSINTGDIVSNISILGVLASSSALVEAVADLGDDSDISPVKSSIEGLASLDRMLKSCQRRSQQTLKSTGNASSSSESVMISSSQTSSLSQTSAIQTVAACDTEHSRNIDICSSTFIGWQNTDVSSQCEVDSDVSVHESTSLPISNADSVAESFSPEKEQIKVTNTARYKRGRRKRTGHRKPNLSYLKKGSAKTSTKFHSNVSEVNSSENTTGDTNEANQLGDHSVNPSDDVSINNLLELAARRPHSFGLSSVDGNLSSVPNPPILPQFECHLPPLVLAAGTSLFPESQLLTEVYSPVEDVCSVPQSVAICLKVEPDEADVSTGNNDEKDQAPYLTPQRAHHIRKHRKRRKHISDMKLHGRFHTESHSTTKKSDHPHFDFDKANFVGVNPGLLKGLESLGEAPFERFLHDTRLQTFATLKPKTGEAELSSKSNHSSWSEKNVVLFGGQYSGQSASGDGLSLSTQNMGTENHLNETQSDILENSILSSGSDIKSPSSPAFYNHNSDKPVPTTCESSKYSVFSQHPVYSTPVSHTFNTLPTLTSSCCLPISTSPFHSHAFSFPVAATITQSVCESSSSTSHSLEKVFPVISPLPINRNVGIAGSFAGAAAFRATSFSALAAKVEKTTGTDRLSNPPETLWKNVTFADLAKVASSNLKNNDTPQNSCASTCSSWFVDKSMQIDASALLPKPLFQPSGSILTPHKNENSPVSLPVCSPQNVSPSHSDNQLSVTNEIQTPVSLTRLNSSKENKRRLKRTSKMPKKIVKRKRSANKSQSHPFNTIEKPTLSIHDSDSHAEEKLDKSFINDSSTILPVRTLNNEPQESSSNSEKVAADDCDPSVNNPHNCVCPDNEIEPMEEENNVVENIVVPTVAEEDQSISLGLDVDMDVSNPAETENVNTQPTTASPPSHVVSSNCEQSLAVPIDFDKITSQVISTYQDETSTKDDHATIHAENTTDNISSPPPDILVSCNQNVSHENGDSSSIALPENDEIRQHPPIKLRLNLKLAQLRAKSPKRKKRKKLRFNNPVIENKCDPVIEMKSDPPKCSLSIRLVNRIPLVKEISKPISNDSNKKRKKKLKKINTKSLSPERPNITTDNTLQSDNVVLSSYLENTSNTLNHITDKPTSQDNSTSDVCPKVTAKDGFTNRTSTKKIFSTARQERRSNYAQLTRPWRASLSTSPRKRSTMGFRSTSSRRNTAGLTRSSGHLSSSNRSTTVVGQKEPKVMHQRSMITGEKLPNNDVSENSYTVTSSTGRSKEAIETERSQCPSLRLVIRLGKSSHLSRDELANQSAISPLTIQVPSDMSSASSEASTDKICQQGNVNIPVLERQSNEECIGSARDLPEFCVASEAETFMDPNQFQIHRILNRALPMNSGLIGLYVPSPGGDDDGGNCGVVDGVVDSEHRMRLTDQPFSFPQVCHENHVSSIAPRIGCTAGLSSEGETKSPEQSKCDGKSVVLPRYRYGKSVKNLTNESNAEQSSNDLIPYSDCCKRNIVSDCIDDPNFPFHQPTTSIFSTHQTDMSEPDINYVSNSKRIHDHVNLNHSSPDPSDDVNATQTARYMPENRPGLSQKEVPWCETFNPNLNHVEEEHHIPWTIHSLSNNTEIEMNNSSLISNNITSHNDETIIADCKSQPKFPNDEAGIYPDMPYSQQVLCCSAQTRIFDAYNSGVYANGSSGSGFGGSCSNTTGSSNSISAPSTGSPAPLSLGPGPGSQPEYSSGCTGSINESFCCPLSPPSVNRDFHCSPVSGRVDMSAPAYAETQPTSQNPYSQFHENRLSNHALSLPWTSELSYQRLVIADENRLRGFSRKL</sequence>
<reference evidence="3" key="2">
    <citation type="submission" date="2023-11" db="UniProtKB">
        <authorList>
            <consortium name="WormBaseParasite"/>
        </authorList>
    </citation>
    <scope>IDENTIFICATION</scope>
</reference>
<feature type="region of interest" description="Disordered" evidence="1">
    <location>
        <begin position="1510"/>
        <end position="1569"/>
    </location>
</feature>
<feature type="compositionally biased region" description="Polar residues" evidence="1">
    <location>
        <begin position="2574"/>
        <end position="2588"/>
    </location>
</feature>
<feature type="region of interest" description="Disordered" evidence="1">
    <location>
        <begin position="2511"/>
        <end position="2597"/>
    </location>
</feature>
<protein>
    <submittedName>
        <fullName evidence="3">Uncharacterized protein</fullName>
    </submittedName>
</protein>
<organism evidence="2 3">
    <name type="scientific">Trichobilharzia regenti</name>
    <name type="common">Nasal bird schistosome</name>
    <dbReference type="NCBI Taxonomy" id="157069"/>
    <lineage>
        <taxon>Eukaryota</taxon>
        <taxon>Metazoa</taxon>
        <taxon>Spiralia</taxon>
        <taxon>Lophotrochozoa</taxon>
        <taxon>Platyhelminthes</taxon>
        <taxon>Trematoda</taxon>
        <taxon>Digenea</taxon>
        <taxon>Strigeidida</taxon>
        <taxon>Schistosomatoidea</taxon>
        <taxon>Schistosomatidae</taxon>
        <taxon>Trichobilharzia</taxon>
    </lineage>
</organism>
<feature type="compositionally biased region" description="Low complexity" evidence="1">
    <location>
        <begin position="3019"/>
        <end position="3041"/>
    </location>
</feature>
<evidence type="ECO:0000313" key="2">
    <source>
        <dbReference type="Proteomes" id="UP000050795"/>
    </source>
</evidence>
<feature type="region of interest" description="Disordered" evidence="1">
    <location>
        <begin position="2228"/>
        <end position="2247"/>
    </location>
</feature>
<feature type="region of interest" description="Disordered" evidence="1">
    <location>
        <begin position="1178"/>
        <end position="1216"/>
    </location>
</feature>
<feature type="region of interest" description="Disordered" evidence="1">
    <location>
        <begin position="2082"/>
        <end position="2130"/>
    </location>
</feature>
<accession>A0AA85JKG4</accession>
<name>A0AA85JKG4_TRIRE</name>
<dbReference type="WBParaSite" id="TREG1_41930.1">
    <property type="protein sequence ID" value="TREG1_41930.1"/>
    <property type="gene ID" value="TREG1_41930"/>
</dbReference>
<feature type="region of interest" description="Disordered" evidence="1">
    <location>
        <begin position="3019"/>
        <end position="3052"/>
    </location>
</feature>
<feature type="compositionally biased region" description="Polar residues" evidence="1">
    <location>
        <begin position="2052"/>
        <end position="2064"/>
    </location>
</feature>
<feature type="region of interest" description="Disordered" evidence="1">
    <location>
        <begin position="1272"/>
        <end position="1291"/>
    </location>
</feature>
<feature type="compositionally biased region" description="Low complexity" evidence="1">
    <location>
        <begin position="1539"/>
        <end position="1549"/>
    </location>
</feature>
<evidence type="ECO:0000313" key="3">
    <source>
        <dbReference type="WBParaSite" id="TREG1_41930.1"/>
    </source>
</evidence>
<feature type="compositionally biased region" description="Basic residues" evidence="1">
    <location>
        <begin position="1510"/>
        <end position="1521"/>
    </location>
</feature>
<feature type="region of interest" description="Disordered" evidence="1">
    <location>
        <begin position="2400"/>
        <end position="2432"/>
    </location>
</feature>
<feature type="region of interest" description="Disordered" evidence="1">
    <location>
        <begin position="2038"/>
        <end position="2064"/>
    </location>
</feature>
<reference evidence="2" key="1">
    <citation type="submission" date="2022-06" db="EMBL/GenBank/DDBJ databases">
        <authorList>
            <person name="Berger JAMES D."/>
            <person name="Berger JAMES D."/>
        </authorList>
    </citation>
    <scope>NUCLEOTIDE SEQUENCE [LARGE SCALE GENOMIC DNA]</scope>
</reference>
<dbReference type="Proteomes" id="UP000050795">
    <property type="component" value="Unassembled WGS sequence"/>
</dbReference>
<keyword evidence="2" id="KW-1185">Reference proteome</keyword>
<proteinExistence type="predicted"/>
<feature type="compositionally biased region" description="Basic residues" evidence="1">
    <location>
        <begin position="2086"/>
        <end position="2107"/>
    </location>
</feature>
<evidence type="ECO:0000256" key="1">
    <source>
        <dbReference type="SAM" id="MobiDB-lite"/>
    </source>
</evidence>
<feature type="compositionally biased region" description="Polar residues" evidence="1">
    <location>
        <begin position="1401"/>
        <end position="1411"/>
    </location>
</feature>
<feature type="region of interest" description="Disordered" evidence="1">
    <location>
        <begin position="2149"/>
        <end position="2173"/>
    </location>
</feature>
<feature type="compositionally biased region" description="Low complexity" evidence="1">
    <location>
        <begin position="2534"/>
        <end position="2549"/>
    </location>
</feature>
<feature type="compositionally biased region" description="Low complexity" evidence="1">
    <location>
        <begin position="2154"/>
        <end position="2165"/>
    </location>
</feature>
<feature type="region of interest" description="Disordered" evidence="1">
    <location>
        <begin position="1401"/>
        <end position="1425"/>
    </location>
</feature>
<feature type="compositionally biased region" description="Polar residues" evidence="1">
    <location>
        <begin position="1195"/>
        <end position="1216"/>
    </location>
</feature>
<feature type="compositionally biased region" description="Basic residues" evidence="1">
    <location>
        <begin position="2407"/>
        <end position="2417"/>
    </location>
</feature>
<feature type="compositionally biased region" description="Low complexity" evidence="1">
    <location>
        <begin position="1412"/>
        <end position="1425"/>
    </location>
</feature>